<dbReference type="InterPro" id="IPR025977">
    <property type="entry name" value="Cnd3_C"/>
</dbReference>
<keyword evidence="3" id="KW-0158">Chromosome</keyword>
<evidence type="ECO:0000256" key="8">
    <source>
        <dbReference type="SAM" id="MobiDB-lite"/>
    </source>
</evidence>
<dbReference type="GO" id="GO:0051301">
    <property type="term" value="P:cell division"/>
    <property type="evidence" value="ECO:0007669"/>
    <property type="project" value="UniProtKB-KW"/>
</dbReference>
<evidence type="ECO:0000256" key="1">
    <source>
        <dbReference type="ARBA" id="ARBA00004286"/>
    </source>
</evidence>
<accession>A0AAW1RG08</accession>
<dbReference type="InterPro" id="IPR011989">
    <property type="entry name" value="ARM-like"/>
</dbReference>
<dbReference type="Proteomes" id="UP001438707">
    <property type="component" value="Unassembled WGS sequence"/>
</dbReference>
<dbReference type="Pfam" id="PF12719">
    <property type="entry name" value="Cnd3"/>
    <property type="match status" value="1"/>
</dbReference>
<evidence type="ECO:0000259" key="9">
    <source>
        <dbReference type="Pfam" id="PF12719"/>
    </source>
</evidence>
<sequence length="1060" mass="115806">MVARAREPTVADLLNDCQKSPAAHSRSAKLLWELALQEPERCLEEVCSCLKHVLLIEEYQAQAERIIRFMGVFASQRTEGHEEDCDSFLDELLLQLLAAASVKDKAVRFRTCQILGSIMDNLHADADLSQEVAEKMEEAMLERLQDKVPGIRLQAARVLQRLAQPDEEDDPITAGLVQLLQQEKNKDIRRGVLSQLAVSQPSTQAMLARASDVSEEVRAMVYTVLQDRGTCLEDLGPERAAFLLKQGLQDREVQVRNAAASLLGHWVTDQYQHDTQALLAFLQVEQNADIGDLVMTALLDNEIVTITADETLRLASPHAEALAPEAALYWGCACCWLHKRAQQMGHAAASGSGASARLDQAAASHSLEVLDSVLPETTESFVNYIRQHVDMGRDYTFAACQLLQIAATCLDLTDATGCQAVTELVSDLLRRPDIGQNQSLLLAATELARAVSFSASELTSNLVAALLHHHGTNPKQPPLQSCLALLEQALQYCPCWEELQNVCQQQDVPDLISTYLLPGTSLQDTPSRCRAMKCLGLSGLMEGQAGDNLASEIRILRSGLVADRRAEVQQTCAHALCDLALFRGVKEVDAAFFLLANPIPSNQHLPSTSSTLQDPWDAANSRPLIDLLLTCLDGNIPPPIEPIDEDKRMAMVGTTIVEGLAKLLIHSQPSPHAAQNSVEEADIIKVMRWLLAANFHSSTADLGRMRQCLHFFFPAFASFSASNRLLLARAVLPAARLAIRTADKPKQSKAPLILKFAVELLQIESSSRDDGNGAAQQEVWVEFAELCLAEAQSRPITSLSKPYILSILKVLQQVPFEDCSAASLKELKVLADRLHAQAEERMVVKEAKEVVRSLQALDRHPDEVLMEEQLEELMQRVRQHGQEAEDQLEGVFDKAEPPTPTRSRTGRGGKVVSSAMRSTAKTARRRPATSKNPLPSSDDSADADGPQMESVRPAATARRQMPARSARTTRKLKEASSPSEDSSSSDGEACSKPTGRTTAAEPAQENRPVSLPGKGMTAGTCRQLRLSSWTASSQEGLTASEASSIVNRLNALDVHNPGPL</sequence>
<dbReference type="PANTHER" id="PTHR14418">
    <property type="entry name" value="CONDENSIN COMPLEX SUBUNIT 3-RELATED"/>
    <property type="match status" value="1"/>
</dbReference>
<protein>
    <recommendedName>
        <fullName evidence="9">Nuclear condensin complex subunit 3 C-terminal domain-containing protein</fullName>
    </recommendedName>
</protein>
<comment type="caution">
    <text evidence="10">The sequence shown here is derived from an EMBL/GenBank/DDBJ whole genome shotgun (WGS) entry which is preliminary data.</text>
</comment>
<dbReference type="GO" id="GO:0007076">
    <property type="term" value="P:mitotic chromosome condensation"/>
    <property type="evidence" value="ECO:0007669"/>
    <property type="project" value="InterPro"/>
</dbReference>
<evidence type="ECO:0000256" key="6">
    <source>
        <dbReference type="ARBA" id="ARBA00023067"/>
    </source>
</evidence>
<dbReference type="EMBL" id="JALJOS010000012">
    <property type="protein sequence ID" value="KAK9832241.1"/>
    <property type="molecule type" value="Genomic_DNA"/>
</dbReference>
<name>A0AAW1RG08_9CHLO</name>
<dbReference type="GO" id="GO:0000796">
    <property type="term" value="C:condensin complex"/>
    <property type="evidence" value="ECO:0007669"/>
    <property type="project" value="InterPro"/>
</dbReference>
<evidence type="ECO:0000256" key="3">
    <source>
        <dbReference type="ARBA" id="ARBA00022454"/>
    </source>
</evidence>
<comment type="subcellular location">
    <subcellularLocation>
        <location evidence="1">Chromosome</location>
    </subcellularLocation>
</comment>
<gene>
    <name evidence="10" type="ORF">WJX74_003936</name>
</gene>
<feature type="domain" description="Nuclear condensin complex subunit 3 C-terminal" evidence="9">
    <location>
        <begin position="482"/>
        <end position="812"/>
    </location>
</feature>
<dbReference type="InterPro" id="IPR016024">
    <property type="entry name" value="ARM-type_fold"/>
</dbReference>
<keyword evidence="5" id="KW-0498">Mitosis</keyword>
<dbReference type="SUPFAM" id="SSF48371">
    <property type="entry name" value="ARM repeat"/>
    <property type="match status" value="1"/>
</dbReference>
<keyword evidence="11" id="KW-1185">Reference proteome</keyword>
<evidence type="ECO:0000256" key="5">
    <source>
        <dbReference type="ARBA" id="ARBA00022776"/>
    </source>
</evidence>
<organism evidence="10 11">
    <name type="scientific">Apatococcus lobatus</name>
    <dbReference type="NCBI Taxonomy" id="904363"/>
    <lineage>
        <taxon>Eukaryota</taxon>
        <taxon>Viridiplantae</taxon>
        <taxon>Chlorophyta</taxon>
        <taxon>core chlorophytes</taxon>
        <taxon>Trebouxiophyceae</taxon>
        <taxon>Chlorellales</taxon>
        <taxon>Chlorellaceae</taxon>
        <taxon>Apatococcus</taxon>
    </lineage>
</organism>
<dbReference type="AlphaFoldDB" id="A0AAW1RG08"/>
<evidence type="ECO:0000256" key="7">
    <source>
        <dbReference type="ARBA" id="ARBA00023306"/>
    </source>
</evidence>
<comment type="similarity">
    <text evidence="2">Belongs to the CND3 (condensin subunit 3) family.</text>
</comment>
<proteinExistence type="inferred from homology"/>
<evidence type="ECO:0000256" key="4">
    <source>
        <dbReference type="ARBA" id="ARBA00022618"/>
    </source>
</evidence>
<keyword evidence="7" id="KW-0131">Cell cycle</keyword>
<evidence type="ECO:0000256" key="2">
    <source>
        <dbReference type="ARBA" id="ARBA00006533"/>
    </source>
</evidence>
<evidence type="ECO:0000313" key="10">
    <source>
        <dbReference type="EMBL" id="KAK9832241.1"/>
    </source>
</evidence>
<feature type="region of interest" description="Disordered" evidence="8">
    <location>
        <begin position="878"/>
        <end position="1018"/>
    </location>
</feature>
<evidence type="ECO:0000313" key="11">
    <source>
        <dbReference type="Proteomes" id="UP001438707"/>
    </source>
</evidence>
<dbReference type="PANTHER" id="PTHR14418:SF5">
    <property type="entry name" value="CONDENSIN COMPLEX SUBUNIT 3"/>
    <property type="match status" value="1"/>
</dbReference>
<reference evidence="10 11" key="1">
    <citation type="journal article" date="2024" name="Nat. Commun.">
        <title>Phylogenomics reveals the evolutionary origins of lichenization in chlorophyte algae.</title>
        <authorList>
            <person name="Puginier C."/>
            <person name="Libourel C."/>
            <person name="Otte J."/>
            <person name="Skaloud P."/>
            <person name="Haon M."/>
            <person name="Grisel S."/>
            <person name="Petersen M."/>
            <person name="Berrin J.G."/>
            <person name="Delaux P.M."/>
            <person name="Dal Grande F."/>
            <person name="Keller J."/>
        </authorList>
    </citation>
    <scope>NUCLEOTIDE SEQUENCE [LARGE SCALE GENOMIC DNA]</scope>
    <source>
        <strain evidence="10 11">SAG 2145</strain>
    </source>
</reference>
<feature type="compositionally biased region" description="Low complexity" evidence="8">
    <location>
        <begin position="975"/>
        <end position="991"/>
    </location>
</feature>
<dbReference type="InterPro" id="IPR027165">
    <property type="entry name" value="CND3"/>
</dbReference>
<keyword evidence="4" id="KW-0132">Cell division</keyword>
<dbReference type="GO" id="GO:0000793">
    <property type="term" value="C:condensed chromosome"/>
    <property type="evidence" value="ECO:0007669"/>
    <property type="project" value="TreeGrafter"/>
</dbReference>
<dbReference type="Gene3D" id="1.25.10.10">
    <property type="entry name" value="Leucine-rich Repeat Variant"/>
    <property type="match status" value="1"/>
</dbReference>
<keyword evidence="6" id="KW-0226">DNA condensation</keyword>